<evidence type="ECO:0000313" key="2">
    <source>
        <dbReference type="Proteomes" id="UP000178951"/>
    </source>
</evidence>
<comment type="caution">
    <text evidence="1">The sequence shown here is derived from an EMBL/GenBank/DDBJ whole genome shotgun (WGS) entry which is preliminary data.</text>
</comment>
<accession>A0A1F4TKT6</accession>
<protein>
    <submittedName>
        <fullName evidence="1">Uncharacterized protein</fullName>
    </submittedName>
</protein>
<dbReference type="EMBL" id="MEUF01000064">
    <property type="protein sequence ID" value="OGC33314.1"/>
    <property type="molecule type" value="Genomic_DNA"/>
</dbReference>
<evidence type="ECO:0000313" key="1">
    <source>
        <dbReference type="EMBL" id="OGC33314.1"/>
    </source>
</evidence>
<proteinExistence type="predicted"/>
<dbReference type="Proteomes" id="UP000178951">
    <property type="component" value="Unassembled WGS sequence"/>
</dbReference>
<sequence>MSDGWLESVGNVAAQAWKYVKENVTGEPAEPYQTKKRAQVTETAPDFFGVTLCEPPCATGATLTNFPGEQATAQTIAEVFNTCLANQDFYRANFVVKDKEQILADGCSDPLLDLSGYSMTRAAKRETIASFFYNVWSAGIFQPEKEQATEQVRILEQQMTFRQVRDVRLQSKLTLASLYLVTAQYDKAVAMAEEIINFPLSVTSRRPLYADEAVFLAGDVKKIQAMQSGDIEPMQRAMDFLAENYKRLGSGEVGYLRRYSYEMFKTCVDGEEQFGVRLDGCSEEEMARYELDATITYNAYAPFFADNFIAIKTLLQSAKHKAINGDLDAARQGYQDTLDLINGIENPDYIYEYHPDLAARFGQADSGTTSSLANLLRSDEQCDPKHFRIYQAKAYEGLANITLTEAGEAPDKTKAKNLKIADFLMGKALQLMESIKETGNYDFYKGAMFEERQTYYAVLADRADIKLNICYLKHDEAACQAAEQYALEVANYYQTRQVVEKDPEAAFDISYLKALLVLGETSALNNQHQTAIATFQKVQSGIAIRQQLQGEELPPFYSYLLGKSLIKEAALIAQPRQGETINSPAIMERLTAAETALRSTIPTWEKTAGGKSFLPVIDRLLAEKLTIEGETYLAQAYEEEDLLLREALKTKAELALQDIPQKHADLYARARIRQAEIMLSQPFDPVLQDPQIVAQQILANLQQAQELLAQKPGSTEYYTVSANFLKAKTLANLAEYHRSVNENDPAIQPLVTSAYGLFVTIPSGFGYLTDAAAVESNSLIAGYQHIFTVGTADLAALDQAMKGRDTYLASRAALTKGELLLQLAGQPRIDLTLAQEYRSEAYGMFIEAEATFPAGDYMQAKATILKASLMADPNIETRTDEMIATAMALPSAQAAMEHGGYLWQQAGFSMGEINLALADLVPNKNDSDNFLANAYAYLDSQELPGDLGARAAVLRGSIIVRQPKKFSPEDMLAAAEEINSIGSLFLANSYYDSLAGMVRGELLLGVADTTNDRELLAQAAVLLAMPVADEYEYLHHRSLLLQGSVRTRLAGQVTKADLAPVEIALAYFQQAGKDQYAIAMAYTTLGELSLRAADNPRYQLEALALFKQAKQSFTAARDISQENEGLTDLYVKTMVQEAAFIARKPKLYTEKILREQLAILDGSQRLEDGSTLPMYLQPPFVRSTGDYIPQLSLLTQGDIYLALAELTQSDDYYKRAQAAYAAVGRDQLVLHARAMLGKASAQLAMNEHIVLKKGRIIAIDKVWQQIFSDSQAAQQDIAMLQAAGYESDDLAVQAGLQLLTLRMADEAQRKMLRPDDFTVLAATAKRAKDPVRTISQFEIELKRAAYLAARRDYVALGQALFGDEQTGTAGIFADYPHIKLVGTKYAWDTSYMEAEMHFLAALYSISVKPVNEADKARLFKQAQTYAGLAHDDCNRSSSRYYRDFMPELIDDTLGLPKPEDNP</sequence>
<organism evidence="1 2">
    <name type="scientific">candidate division WOR-1 bacterium RIFOXYB2_FULL_48_7</name>
    <dbReference type="NCBI Taxonomy" id="1802583"/>
    <lineage>
        <taxon>Bacteria</taxon>
        <taxon>Bacillati</taxon>
        <taxon>Saganbacteria</taxon>
    </lineage>
</organism>
<name>A0A1F4TKT6_UNCSA</name>
<gene>
    <name evidence="1" type="ORF">A2311_04330</name>
</gene>
<reference evidence="1 2" key="1">
    <citation type="journal article" date="2016" name="Nat. Commun.">
        <title>Thousands of microbial genomes shed light on interconnected biogeochemical processes in an aquifer system.</title>
        <authorList>
            <person name="Anantharaman K."/>
            <person name="Brown C.T."/>
            <person name="Hug L.A."/>
            <person name="Sharon I."/>
            <person name="Castelle C.J."/>
            <person name="Probst A.J."/>
            <person name="Thomas B.C."/>
            <person name="Singh A."/>
            <person name="Wilkins M.J."/>
            <person name="Karaoz U."/>
            <person name="Brodie E.L."/>
            <person name="Williams K.H."/>
            <person name="Hubbard S.S."/>
            <person name="Banfield J.F."/>
        </authorList>
    </citation>
    <scope>NUCLEOTIDE SEQUENCE [LARGE SCALE GENOMIC DNA]</scope>
</reference>